<evidence type="ECO:0000259" key="1">
    <source>
        <dbReference type="Pfam" id="PF08241"/>
    </source>
</evidence>
<evidence type="ECO:0000313" key="3">
    <source>
        <dbReference type="Proteomes" id="UP000050360"/>
    </source>
</evidence>
<reference evidence="2 3" key="1">
    <citation type="submission" date="2015-09" db="EMBL/GenBank/DDBJ databases">
        <title>A metagenomics-based metabolic model of nitrate-dependent anaerobic oxidation of methane by Methanoperedens-like archaea.</title>
        <authorList>
            <person name="Arshad A."/>
            <person name="Speth D.R."/>
            <person name="De Graaf R.M."/>
            <person name="Op Den Camp H.J."/>
            <person name="Jetten M.S."/>
            <person name="Welte C.U."/>
        </authorList>
    </citation>
    <scope>NUCLEOTIDE SEQUENCE [LARGE SCALE GENOMIC DNA]</scope>
</reference>
<dbReference type="InterPro" id="IPR029063">
    <property type="entry name" value="SAM-dependent_MTases_sf"/>
</dbReference>
<sequence>MIQINLKSSIKNIKDEILWDYFYGALRKPKENFKGTSSNIKNILHNPLIQNEIIEELKNNDLNVIDLKIDVDDYRKYLKEAEYNKFPDYYSTGNKAFNISEKSLEHYLGAKLLSLSKEDIYIDIANDNSPAPDIYKKLYGCKVYQQDLVYPDGIHGNIIGGDAANMPLEDGSVTKMGLHCSFEHFETDSDLRFIKEAGRVLKKGGKLCILPLYLFNKYIITTDPAILPKGGIPFEEDAVLYCFNRLNVRHCRFYDIPHFISRIKNNLNDLKLTIFVVNNEKEVDSSCYVKFIAMFEKS</sequence>
<organism evidence="2 3">
    <name type="scientific">Candidatus Methanoperedens nitratireducens</name>
    <dbReference type="NCBI Taxonomy" id="1392998"/>
    <lineage>
        <taxon>Archaea</taxon>
        <taxon>Methanobacteriati</taxon>
        <taxon>Methanobacteriota</taxon>
        <taxon>Stenosarchaea group</taxon>
        <taxon>Methanomicrobia</taxon>
        <taxon>Methanosarcinales</taxon>
        <taxon>ANME-2 cluster</taxon>
        <taxon>Candidatus Methanoperedentaceae</taxon>
        <taxon>Candidatus Methanoperedens</taxon>
    </lineage>
</organism>
<name>A0A0P8AB21_9EURY</name>
<keyword evidence="2" id="KW-0808">Transferase</keyword>
<keyword evidence="2" id="KW-0489">Methyltransferase</keyword>
<dbReference type="InterPro" id="IPR013216">
    <property type="entry name" value="Methyltransf_11"/>
</dbReference>
<dbReference type="AlphaFoldDB" id="A0A0P8AB21"/>
<proteinExistence type="predicted"/>
<comment type="caution">
    <text evidence="2">The sequence shown here is derived from an EMBL/GenBank/DDBJ whole genome shotgun (WGS) entry which is preliminary data.</text>
</comment>
<dbReference type="Gene3D" id="3.40.50.150">
    <property type="entry name" value="Vaccinia Virus protein VP39"/>
    <property type="match status" value="1"/>
</dbReference>
<feature type="domain" description="Methyltransferase type 11" evidence="1">
    <location>
        <begin position="157"/>
        <end position="209"/>
    </location>
</feature>
<dbReference type="Pfam" id="PF08241">
    <property type="entry name" value="Methyltransf_11"/>
    <property type="match status" value="1"/>
</dbReference>
<dbReference type="EMBL" id="LKCM01000427">
    <property type="protein sequence ID" value="KPQ41141.1"/>
    <property type="molecule type" value="Genomic_DNA"/>
</dbReference>
<dbReference type="GO" id="GO:0032259">
    <property type="term" value="P:methylation"/>
    <property type="evidence" value="ECO:0007669"/>
    <property type="project" value="UniProtKB-KW"/>
</dbReference>
<protein>
    <submittedName>
        <fullName evidence="2">Methyltransferase domain protein</fullName>
    </submittedName>
</protein>
<accession>A0A0P8AB21</accession>
<dbReference type="GO" id="GO:0008757">
    <property type="term" value="F:S-adenosylmethionine-dependent methyltransferase activity"/>
    <property type="evidence" value="ECO:0007669"/>
    <property type="project" value="InterPro"/>
</dbReference>
<gene>
    <name evidence="2" type="ORF">MPEBLZ_04312</name>
</gene>
<dbReference type="SUPFAM" id="SSF53335">
    <property type="entry name" value="S-adenosyl-L-methionine-dependent methyltransferases"/>
    <property type="match status" value="1"/>
</dbReference>
<evidence type="ECO:0000313" key="2">
    <source>
        <dbReference type="EMBL" id="KPQ41141.1"/>
    </source>
</evidence>
<dbReference type="Proteomes" id="UP000050360">
    <property type="component" value="Unassembled WGS sequence"/>
</dbReference>